<dbReference type="Pfam" id="PF02628">
    <property type="entry name" value="COX15-CtaA"/>
    <property type="match status" value="1"/>
</dbReference>
<keyword evidence="9 12" id="KW-0472">Membrane</keyword>
<feature type="transmembrane region" description="Helical" evidence="12">
    <location>
        <begin position="308"/>
        <end position="330"/>
    </location>
</feature>
<evidence type="ECO:0000313" key="13">
    <source>
        <dbReference type="EMBL" id="NGZ86122.1"/>
    </source>
</evidence>
<dbReference type="InterPro" id="IPR050450">
    <property type="entry name" value="COX15/CtaA_HemeA_synthase"/>
</dbReference>
<comment type="subcellular location">
    <subcellularLocation>
        <location evidence="1">Membrane</location>
        <topology evidence="1">Multi-pass membrane protein</topology>
    </subcellularLocation>
</comment>
<evidence type="ECO:0000256" key="2">
    <source>
        <dbReference type="ARBA" id="ARBA00022475"/>
    </source>
</evidence>
<reference evidence="13 14" key="1">
    <citation type="submission" date="2020-01" db="EMBL/GenBank/DDBJ databases">
        <authorList>
            <person name="Lee S.D."/>
        </authorList>
    </citation>
    <scope>NUCLEOTIDE SEQUENCE [LARGE SCALE GENOMIC DNA]</scope>
    <source>
        <strain evidence="13 14">SAP-35</strain>
    </source>
</reference>
<evidence type="ECO:0000256" key="3">
    <source>
        <dbReference type="ARBA" id="ARBA00022692"/>
    </source>
</evidence>
<evidence type="ECO:0000256" key="5">
    <source>
        <dbReference type="ARBA" id="ARBA00022989"/>
    </source>
</evidence>
<feature type="transmembrane region" description="Helical" evidence="12">
    <location>
        <begin position="336"/>
        <end position="354"/>
    </location>
</feature>
<evidence type="ECO:0000256" key="6">
    <source>
        <dbReference type="ARBA" id="ARBA00023002"/>
    </source>
</evidence>
<evidence type="ECO:0000256" key="11">
    <source>
        <dbReference type="ARBA" id="ARBA00023444"/>
    </source>
</evidence>
<feature type="transmembrane region" description="Helical" evidence="12">
    <location>
        <begin position="28"/>
        <end position="45"/>
    </location>
</feature>
<evidence type="ECO:0000256" key="7">
    <source>
        <dbReference type="ARBA" id="ARBA00023004"/>
    </source>
</evidence>
<feature type="transmembrane region" description="Helical" evidence="12">
    <location>
        <begin position="129"/>
        <end position="152"/>
    </location>
</feature>
<evidence type="ECO:0000256" key="8">
    <source>
        <dbReference type="ARBA" id="ARBA00023133"/>
    </source>
</evidence>
<keyword evidence="8" id="KW-0350">Heme biosynthesis</keyword>
<evidence type="ECO:0000256" key="1">
    <source>
        <dbReference type="ARBA" id="ARBA00004141"/>
    </source>
</evidence>
<evidence type="ECO:0000313" key="14">
    <source>
        <dbReference type="Proteomes" id="UP000666369"/>
    </source>
</evidence>
<reference evidence="14" key="2">
    <citation type="submission" date="2023-07" db="EMBL/GenBank/DDBJ databases">
        <title>Duganella aceri sp. nov., isolated from tree sap.</title>
        <authorList>
            <person name="Kim I.S."/>
        </authorList>
    </citation>
    <scope>NUCLEOTIDE SEQUENCE [LARGE SCALE GENOMIC DNA]</scope>
    <source>
        <strain evidence="14">SAP-35</strain>
    </source>
</reference>
<name>A0ABX0FNQ3_9BURK</name>
<keyword evidence="14" id="KW-1185">Reference proteome</keyword>
<keyword evidence="10" id="KW-1015">Disulfide bond</keyword>
<comment type="caution">
    <text evidence="13">The sequence shown here is derived from an EMBL/GenBank/DDBJ whole genome shotgun (WGS) entry which is preliminary data.</text>
</comment>
<evidence type="ECO:0000256" key="9">
    <source>
        <dbReference type="ARBA" id="ARBA00023136"/>
    </source>
</evidence>
<organism evidence="13 14">
    <name type="scientific">Duganella aceris</name>
    <dbReference type="NCBI Taxonomy" id="2703883"/>
    <lineage>
        <taxon>Bacteria</taxon>
        <taxon>Pseudomonadati</taxon>
        <taxon>Pseudomonadota</taxon>
        <taxon>Betaproteobacteria</taxon>
        <taxon>Burkholderiales</taxon>
        <taxon>Oxalobacteraceae</taxon>
        <taxon>Telluria group</taxon>
        <taxon>Duganella</taxon>
    </lineage>
</organism>
<feature type="transmembrane region" description="Helical" evidence="12">
    <location>
        <begin position="159"/>
        <end position="178"/>
    </location>
</feature>
<keyword evidence="6" id="KW-0560">Oxidoreductase</keyword>
<keyword evidence="7" id="KW-0408">Iron</keyword>
<dbReference type="Proteomes" id="UP000666369">
    <property type="component" value="Unassembled WGS sequence"/>
</dbReference>
<keyword evidence="4" id="KW-0479">Metal-binding</keyword>
<evidence type="ECO:0000256" key="10">
    <source>
        <dbReference type="ARBA" id="ARBA00023157"/>
    </source>
</evidence>
<dbReference type="PANTHER" id="PTHR35457">
    <property type="entry name" value="HEME A SYNTHASE"/>
    <property type="match status" value="1"/>
</dbReference>
<evidence type="ECO:0000256" key="12">
    <source>
        <dbReference type="SAM" id="Phobius"/>
    </source>
</evidence>
<protein>
    <submittedName>
        <fullName evidence="13">Heme A synthase</fullName>
    </submittedName>
</protein>
<keyword evidence="2" id="KW-1003">Cell membrane</keyword>
<gene>
    <name evidence="13" type="ORF">GW587_17900</name>
</gene>
<keyword evidence="5 12" id="KW-1133">Transmembrane helix</keyword>
<feature type="transmembrane region" description="Helical" evidence="12">
    <location>
        <begin position="99"/>
        <end position="117"/>
    </location>
</feature>
<dbReference type="InterPro" id="IPR003780">
    <property type="entry name" value="COX15/CtaA_fam"/>
</dbReference>
<sequence>MAVTALLVALLPAAIVWTSSDANKYRKLVWVSVFLTFDLIVFGAFTRLTDSGLGCPDWPGCYGLANPFLAHDEIKAAEALMPSGPVTLVKAWIEMIHRYLAMAIGVLIVAMMAQAWYQWNKSKGARAEYAPGLPTLLFFFVCLQGAFGAWTVTLKLQPVIVTMHLLLGMGLLALLVWYGGRQDQLSATTRAVVSASPPAMRKIRLLAGASAALLLLQLALGGWTSTNYATLACTDFPLCGGKLVPEMDFEHGFSLWRELGKTAAGHYLPFSALTAIHWVHRNVGLLVALVAGYTAWRAWDHAALHKTARYLAITLGVQIASGVATIYLSFPLTIAVLHNAGAAMLVLLLTMLNYKAKHQYDIAKKAASSAAFPPGSPIRQAGNHKHQ</sequence>
<dbReference type="PANTHER" id="PTHR35457:SF1">
    <property type="entry name" value="HEME A SYNTHASE"/>
    <property type="match status" value="1"/>
</dbReference>
<proteinExistence type="predicted"/>
<dbReference type="EMBL" id="JAADJT010000008">
    <property type="protein sequence ID" value="NGZ86122.1"/>
    <property type="molecule type" value="Genomic_DNA"/>
</dbReference>
<comment type="pathway">
    <text evidence="11">Porphyrin-containing compound metabolism.</text>
</comment>
<keyword evidence="3 12" id="KW-0812">Transmembrane</keyword>
<evidence type="ECO:0000256" key="4">
    <source>
        <dbReference type="ARBA" id="ARBA00022723"/>
    </source>
</evidence>
<feature type="transmembrane region" description="Helical" evidence="12">
    <location>
        <begin position="278"/>
        <end position="296"/>
    </location>
</feature>
<accession>A0ABX0FNQ3</accession>